<evidence type="ECO:0000313" key="1">
    <source>
        <dbReference type="EMBL" id="KAJ8721973.1"/>
    </source>
</evidence>
<proteinExistence type="predicted"/>
<gene>
    <name evidence="1" type="ORF">PYW08_004375</name>
</gene>
<comment type="caution">
    <text evidence="1">The sequence shown here is derived from an EMBL/GenBank/DDBJ whole genome shotgun (WGS) entry which is preliminary data.</text>
</comment>
<reference evidence="1" key="1">
    <citation type="submission" date="2023-03" db="EMBL/GenBank/DDBJ databases">
        <title>Chromosome-level genomes of two armyworms, Mythimna separata and Mythimna loreyi, provide insights into the biosynthesis and reception of sex pheromones.</title>
        <authorList>
            <person name="Zhao H."/>
        </authorList>
    </citation>
    <scope>NUCLEOTIDE SEQUENCE</scope>
    <source>
        <strain evidence="1">BeijingLab</strain>
    </source>
</reference>
<keyword evidence="2" id="KW-1185">Reference proteome</keyword>
<name>A0ACC2QPA2_9NEOP</name>
<dbReference type="Proteomes" id="UP001231649">
    <property type="component" value="Chromosome 16"/>
</dbReference>
<sequence>MSRSSGDREPRYQALVGGCEPLQSYLHKRLAENLNSEAALGTVGDVAQCVQWLRSTFLYVRAARDPKKYLNLPQNSPQHLISKKIEELCVKAMNGLASSGLITMDEASCIESTEAGRLMSVFYLDLETMKQIMKINGTESLERLLVLICESHELADMHLRVDERRCLNLLNRNSAAATIRFPMKGKITTRQMKLNCIIQAVLGCLSIPDPSLNQEAMKIMRIADRICKCLVIYVTRPDLISQQPQFFSAVLNSILLAKCVAAHLWENSPYVSKQLKGIGPTFSTLLASAGKINFMLLEESHPRDLERIMNKGPPAGNVLRKQVSLLPKYQLTMIPVDEKTVTVQLVLLNKSHLAENMENLTAGDSHKSYIIVGDSNNNLLLLVAFKDRDLISVFDGIITHEAIRKHSFEHKIFAHCVSSSVVGIDVQSEYMFNDLEPFLRGLEPGPPVLTNAMPSKRTAERQTCITDTFKERKRKVNPDAIEKSKEKKKRENGILENFKYLKQSFETASKNVNKMQKQNEGNFNKDTNTCLSSKTINNTNAININSIKEKENIISDQNICFEEIDNDEFIDDEKIDSILNEIENEMGKNKISIDKAVPLYNNPYSSEKYLNVPNSFSTKLTVQNSTTKPNSKQKLNIPRKSKPKTAKSNYTFIELLERNLSLSDDEEKAEAPQNNNGFSDTIKCQIQKYLTKTQTKTVIPDRNINILLDKYENGLASNDEKTHEVETINLDSEILNSPAQSNYPRYEIKEILGGQNFTQHNIKKNPKLVSKVEENLMNKSNSKNCDILESVNNIKDDGTRIHNIETEDSMAYRNMNTVIIDDADDRRNSDTDMKEDNLDDTLILNFDKTSKTFANQENVKNEVDNKNEFDNIICVEEYNFKQDNNECSNNILDPDVIMVSPNEISENPDRNNRNINDQGSDLNTNNFAKENIIADDNNSNANYVFDNNKFQDLYKSVKTDTPAKYSCSDVKDKYQHVEHKSPTPDKSSILQDIRPDLELTEIDVPENSCSDISIKDRRHLVSYNMPIHDKKTIVEDNTGRNPRKFTKAEDIEKNVCSNIVLKNMQFAKNHRESYKENQAIEDNKIGYNLYIPSNLDALTIMPCKNVVLKERNHRVGNKRVFTIEDNNINYNRESTKVDTVSKNPSSEDITLNNENQRASSEAQCNKTINYSPVSNDPSYNLENDSENKLSNLLKNVENNKQKTEYVKRYTYSTSKVDVCTKKTEDYCVQVIKKVKMDLDITAIVSRKHNSSQNYREDSEETCTNNKRIKLIELPNQDIPFQNTAEDANKIIATVNNDIANKLPPPRLCRPEFPRVKNAFKPPYKAQGVEEPKNNHLQMIKASKEYKTRECITNENQSKQNDEVKLLKDPKEKQNKPENDNYEDTGKKLRESESGNNSVTSDNKIKNLLQKYSKILAKNAVKTITPSCSGFNESVIAGEPTARKSQKPFKITDIHKLHAELPESIVNNKPVIETNISQPLKLNCFEAKNRRVDANSRPYAHIIENKPIDEMNEYKLNDLDLEPIHLPKNIDLEPSKDYKIDQSMFDPKTLLQSVADDESDEIVPPPPEFCDDVTYASGYDKEKVSMADNSITDRAPQNDMFTENNMEYNENIFDDCFAKNLSSSTEIETWNLSQEDSWEPCNVTNLSPTGTFTIMRKNNKNDFGFMQNSLLSRQERLKKFRFNQKNKLKIRK</sequence>
<protein>
    <submittedName>
        <fullName evidence="1">Uncharacterized protein</fullName>
    </submittedName>
</protein>
<accession>A0ACC2QPA2</accession>
<organism evidence="1 2">
    <name type="scientific">Mythimna loreyi</name>
    <dbReference type="NCBI Taxonomy" id="667449"/>
    <lineage>
        <taxon>Eukaryota</taxon>
        <taxon>Metazoa</taxon>
        <taxon>Ecdysozoa</taxon>
        <taxon>Arthropoda</taxon>
        <taxon>Hexapoda</taxon>
        <taxon>Insecta</taxon>
        <taxon>Pterygota</taxon>
        <taxon>Neoptera</taxon>
        <taxon>Endopterygota</taxon>
        <taxon>Lepidoptera</taxon>
        <taxon>Glossata</taxon>
        <taxon>Ditrysia</taxon>
        <taxon>Noctuoidea</taxon>
        <taxon>Noctuidae</taxon>
        <taxon>Noctuinae</taxon>
        <taxon>Hadenini</taxon>
        <taxon>Mythimna</taxon>
    </lineage>
</organism>
<evidence type="ECO:0000313" key="2">
    <source>
        <dbReference type="Proteomes" id="UP001231649"/>
    </source>
</evidence>
<dbReference type="EMBL" id="CM056792">
    <property type="protein sequence ID" value="KAJ8721973.1"/>
    <property type="molecule type" value="Genomic_DNA"/>
</dbReference>